<accession>A0ABQ8P5C1</accession>
<evidence type="ECO:0000256" key="1">
    <source>
        <dbReference type="SAM" id="SignalP"/>
    </source>
</evidence>
<keyword evidence="1" id="KW-0732">Signal</keyword>
<sequence>MRNILFFLLLIFSTNSVLSRHHKHEPGLRGNQDGRHKSTVCAHCCGDNTLAEKIYASLNELFKNKTSISGVVYFTSGNESSYSILEDESELCSGLRNNLVFDNTTKDVFNYSIINLLGNGSMFEYSSKDNGTVGNLSMISSMFLDTEENFLAELDQFSRMYNFENIIQEGIDSENLVDSLIYRNDTIGSSDVIGADQELIDELIKGELNTTLEALEEISERIPGLRELTDIVKGDKVVSFGELFHVTNRLIRSLNTIDTNVGDIDDNSFERLKESLSDEEIEKLKNQVADNSTIVKQPWYSSLKNLGVGIISGKNTIFSLIILIIESIVGFSPIGAIVTLVVRVIAAIVTVVHEIIQKRKNNSNLIRVLRSLDSIDAPEISKTSLANKLIDRISNNAESINESQLLLRGLYKDLSELAFNAEKNLRDFNENVIRDQLNKIISGKLASMTSNNSTDNLQSFTQNGLYFDNYGSRLLTSSSIIKTNFKRGFSAIADEIEEYLNDSYSLIWDTTEYSRDLNMNETIANSTDIALEPNSTDIIATNTTSITTQPTKVKWYDGLIQFSKKVTELSGVISMLDMLLELFTIVFGSSPQAESILAILRLIVYLIKSVFNIIGNATSNRKLVGVTRVIPEKIANDPKLLQLTVRKIKENLDAIQLEKDIINSQIEEIIKISEPEDLELIDQEFDKYLTYNATEDLLDEAKIRRDTSIETKMQILDHYLMHERLLSTSESKVMAAELNFKSWMEKVGSFFDNSYEKIKQVIKSIFASIFKGNKIVAFIDKLIDLIISVIRSIYHAFKNKNTQRLLIQAIEECEESELQEVLQNQLENTLKNENTRIIRLLY</sequence>
<keyword evidence="3" id="KW-1185">Reference proteome</keyword>
<evidence type="ECO:0000313" key="3">
    <source>
        <dbReference type="Proteomes" id="UP001071777"/>
    </source>
</evidence>
<proteinExistence type="predicted"/>
<comment type="caution">
    <text evidence="2">The sequence shown here is derived from an EMBL/GenBank/DDBJ whole genome shotgun (WGS) entry which is preliminary data.</text>
</comment>
<organism evidence="2 3">
    <name type="scientific">Cryptosporidium canis</name>
    <dbReference type="NCBI Taxonomy" id="195482"/>
    <lineage>
        <taxon>Eukaryota</taxon>
        <taxon>Sar</taxon>
        <taxon>Alveolata</taxon>
        <taxon>Apicomplexa</taxon>
        <taxon>Conoidasida</taxon>
        <taxon>Coccidia</taxon>
        <taxon>Eucoccidiorida</taxon>
        <taxon>Eimeriorina</taxon>
        <taxon>Cryptosporidiidae</taxon>
        <taxon>Cryptosporidium</taxon>
    </lineage>
</organism>
<dbReference type="EMBL" id="JAPCXB010000089">
    <property type="protein sequence ID" value="KAJ1608910.1"/>
    <property type="molecule type" value="Genomic_DNA"/>
</dbReference>
<feature type="chain" id="PRO_5045402018" evidence="1">
    <location>
        <begin position="20"/>
        <end position="842"/>
    </location>
</feature>
<dbReference type="Proteomes" id="UP001071777">
    <property type="component" value="Unassembled WGS sequence"/>
</dbReference>
<gene>
    <name evidence="2" type="ORF">OJ252_2338</name>
</gene>
<protein>
    <submittedName>
        <fullName evidence="2">Signal peptide-containing protein</fullName>
    </submittedName>
</protein>
<name>A0ABQ8P5C1_9CRYT</name>
<reference evidence="2" key="1">
    <citation type="submission" date="2022-10" db="EMBL/GenBank/DDBJ databases">
        <title>Adaptive evolution leads to modifications in subtelomeric GC content in a zoonotic Cryptosporidium species.</title>
        <authorList>
            <person name="Li J."/>
            <person name="Feng Y."/>
            <person name="Xiao L."/>
        </authorList>
    </citation>
    <scope>NUCLEOTIDE SEQUENCE</scope>
    <source>
        <strain evidence="2">25894</strain>
    </source>
</reference>
<feature type="signal peptide" evidence="1">
    <location>
        <begin position="1"/>
        <end position="19"/>
    </location>
</feature>
<evidence type="ECO:0000313" key="2">
    <source>
        <dbReference type="EMBL" id="KAJ1608910.1"/>
    </source>
</evidence>